<dbReference type="InterPro" id="IPR011012">
    <property type="entry name" value="Longin-like_dom_sf"/>
</dbReference>
<dbReference type="GO" id="GO:0006888">
    <property type="term" value="P:endoplasmic reticulum to Golgi vesicle-mediated transport"/>
    <property type="evidence" value="ECO:0007669"/>
    <property type="project" value="InterPro"/>
</dbReference>
<evidence type="ECO:0008006" key="3">
    <source>
        <dbReference type="Google" id="ProtNLM"/>
    </source>
</evidence>
<dbReference type="PANTHER" id="PTHR12403">
    <property type="entry name" value="TRAFFICKING PROTEIN PARTICLE COMPLEX SUBUNIT 2"/>
    <property type="match status" value="1"/>
</dbReference>
<name>A0A8H3FSI7_9LECA</name>
<evidence type="ECO:0000313" key="2">
    <source>
        <dbReference type="Proteomes" id="UP000664169"/>
    </source>
</evidence>
<dbReference type="Proteomes" id="UP000664169">
    <property type="component" value="Unassembled WGS sequence"/>
</dbReference>
<gene>
    <name evidence="1" type="ORF">GOMPHAMPRED_004296</name>
</gene>
<reference evidence="1" key="1">
    <citation type="submission" date="2021-03" db="EMBL/GenBank/DDBJ databases">
        <authorList>
            <person name="Tagirdzhanova G."/>
        </authorList>
    </citation>
    <scope>NUCLEOTIDE SEQUENCE</scope>
</reference>
<dbReference type="CDD" id="cd14825">
    <property type="entry name" value="TRAPPC2_sedlin"/>
    <property type="match status" value="1"/>
</dbReference>
<protein>
    <recommendedName>
        <fullName evidence="3">Trafficking protein particle complex subunit 2</fullName>
    </recommendedName>
</protein>
<keyword evidence="2" id="KW-1185">Reference proteome</keyword>
<comment type="caution">
    <text evidence="1">The sequence shown here is derived from an EMBL/GenBank/DDBJ whole genome shotgun (WGS) entry which is preliminary data.</text>
</comment>
<proteinExistence type="predicted"/>
<evidence type="ECO:0000313" key="1">
    <source>
        <dbReference type="EMBL" id="CAF9927028.1"/>
    </source>
</evidence>
<sequence>MSYYFCIIGSRDNPLFELEFGTSKQGGDGIARFPPEARQLNPFVLHASLDVVEEVQWINPQMYLKRIDHFGSSQVSCFLTPTSTKFLLLHLPHPPNTSPSLQNHGQNPHMFPPYASYTTSAPSSSLLTRASATGGAGNAATIPTNPASPQAEEAVRLFFTEIFEVWVKSIMNPFQSINKTLSSPVFKSRVLTAGKKFL</sequence>
<dbReference type="EMBL" id="CAJPDQ010000026">
    <property type="protein sequence ID" value="CAF9927028.1"/>
    <property type="molecule type" value="Genomic_DNA"/>
</dbReference>
<dbReference type="Pfam" id="PF04628">
    <property type="entry name" value="Sedlin_N"/>
    <property type="match status" value="1"/>
</dbReference>
<dbReference type="InterPro" id="IPR006722">
    <property type="entry name" value="Sedlin"/>
</dbReference>
<dbReference type="SUPFAM" id="SSF64356">
    <property type="entry name" value="SNARE-like"/>
    <property type="match status" value="1"/>
</dbReference>
<accession>A0A8H3FSI7</accession>
<dbReference type="Gene3D" id="3.30.450.70">
    <property type="match status" value="1"/>
</dbReference>
<organism evidence="1 2">
    <name type="scientific">Gomphillus americanus</name>
    <dbReference type="NCBI Taxonomy" id="1940652"/>
    <lineage>
        <taxon>Eukaryota</taxon>
        <taxon>Fungi</taxon>
        <taxon>Dikarya</taxon>
        <taxon>Ascomycota</taxon>
        <taxon>Pezizomycotina</taxon>
        <taxon>Lecanoromycetes</taxon>
        <taxon>OSLEUM clade</taxon>
        <taxon>Ostropomycetidae</taxon>
        <taxon>Ostropales</taxon>
        <taxon>Graphidaceae</taxon>
        <taxon>Gomphilloideae</taxon>
        <taxon>Gomphillus</taxon>
    </lineage>
</organism>
<dbReference type="OrthoDB" id="10252102at2759"/>
<dbReference type="GO" id="GO:0005737">
    <property type="term" value="C:cytoplasm"/>
    <property type="evidence" value="ECO:0007669"/>
    <property type="project" value="GOC"/>
</dbReference>
<dbReference type="AlphaFoldDB" id="A0A8H3FSI7"/>